<feature type="region of interest" description="Disordered" evidence="9">
    <location>
        <begin position="90"/>
        <end position="160"/>
    </location>
</feature>
<keyword evidence="7" id="KW-0539">Nucleus</keyword>
<dbReference type="PANTHER" id="PTHR28270">
    <property type="entry name" value="MEDIATOR OF RNA POLYMERASE II TRANSCRIPTION SUBUNIT 19"/>
    <property type="match status" value="1"/>
</dbReference>
<feature type="compositionally biased region" description="Polar residues" evidence="9">
    <location>
        <begin position="389"/>
        <end position="399"/>
    </location>
</feature>
<feature type="compositionally biased region" description="Basic residues" evidence="9">
    <location>
        <begin position="220"/>
        <end position="230"/>
    </location>
</feature>
<evidence type="ECO:0000256" key="4">
    <source>
        <dbReference type="ARBA" id="ARBA00023015"/>
    </source>
</evidence>
<feature type="compositionally biased region" description="Low complexity" evidence="9">
    <location>
        <begin position="400"/>
        <end position="411"/>
    </location>
</feature>
<evidence type="ECO:0000313" key="10">
    <source>
        <dbReference type="EMBL" id="KIK63026.1"/>
    </source>
</evidence>
<organism evidence="10 11">
    <name type="scientific">Collybiopsis luxurians FD-317 M1</name>
    <dbReference type="NCBI Taxonomy" id="944289"/>
    <lineage>
        <taxon>Eukaryota</taxon>
        <taxon>Fungi</taxon>
        <taxon>Dikarya</taxon>
        <taxon>Basidiomycota</taxon>
        <taxon>Agaricomycotina</taxon>
        <taxon>Agaricomycetes</taxon>
        <taxon>Agaricomycetidae</taxon>
        <taxon>Agaricales</taxon>
        <taxon>Marasmiineae</taxon>
        <taxon>Omphalotaceae</taxon>
        <taxon>Collybiopsis</taxon>
        <taxon>Collybiopsis luxurians</taxon>
    </lineage>
</organism>
<keyword evidence="5" id="KW-0010">Activator</keyword>
<evidence type="ECO:0000256" key="3">
    <source>
        <dbReference type="ARBA" id="ARBA00019615"/>
    </source>
</evidence>
<feature type="region of interest" description="Disordered" evidence="9">
    <location>
        <begin position="216"/>
        <end position="455"/>
    </location>
</feature>
<evidence type="ECO:0000256" key="8">
    <source>
        <dbReference type="ARBA" id="ARBA00032018"/>
    </source>
</evidence>
<feature type="compositionally biased region" description="Polar residues" evidence="9">
    <location>
        <begin position="90"/>
        <end position="100"/>
    </location>
</feature>
<dbReference type="AlphaFoldDB" id="A0A0D0C4I8"/>
<feature type="compositionally biased region" description="Pro residues" evidence="9">
    <location>
        <begin position="318"/>
        <end position="328"/>
    </location>
</feature>
<gene>
    <name evidence="10" type="ORF">GYMLUDRAFT_95679</name>
</gene>
<keyword evidence="6" id="KW-0804">Transcription</keyword>
<keyword evidence="11" id="KW-1185">Reference proteome</keyword>
<feature type="compositionally biased region" description="Basic residues" evidence="9">
    <location>
        <begin position="142"/>
        <end position="153"/>
    </location>
</feature>
<proteinExistence type="inferred from homology"/>
<evidence type="ECO:0000313" key="11">
    <source>
        <dbReference type="Proteomes" id="UP000053593"/>
    </source>
</evidence>
<feature type="compositionally biased region" description="Polar residues" evidence="9">
    <location>
        <begin position="253"/>
        <end position="268"/>
    </location>
</feature>
<evidence type="ECO:0000256" key="1">
    <source>
        <dbReference type="ARBA" id="ARBA00004123"/>
    </source>
</evidence>
<feature type="compositionally biased region" description="Low complexity" evidence="9">
    <location>
        <begin position="12"/>
        <end position="32"/>
    </location>
</feature>
<name>A0A0D0C4I8_9AGAR</name>
<feature type="compositionally biased region" description="Low complexity" evidence="9">
    <location>
        <begin position="299"/>
        <end position="317"/>
    </location>
</feature>
<dbReference type="InterPro" id="IPR013942">
    <property type="entry name" value="Mediator_Med19_fun"/>
</dbReference>
<accession>A0A0D0C4I8</accession>
<feature type="region of interest" description="Disordered" evidence="9">
    <location>
        <begin position="1"/>
        <end position="53"/>
    </location>
</feature>
<dbReference type="Proteomes" id="UP000053593">
    <property type="component" value="Unassembled WGS sequence"/>
</dbReference>
<comment type="similarity">
    <text evidence="2">Belongs to the Mediator complex subunit 19 family.</text>
</comment>
<feature type="compositionally biased region" description="Pro residues" evidence="9">
    <location>
        <begin position="287"/>
        <end position="298"/>
    </location>
</feature>
<dbReference type="EMBL" id="KN834765">
    <property type="protein sequence ID" value="KIK63026.1"/>
    <property type="molecule type" value="Genomic_DNA"/>
</dbReference>
<evidence type="ECO:0000256" key="5">
    <source>
        <dbReference type="ARBA" id="ARBA00023159"/>
    </source>
</evidence>
<dbReference type="PANTHER" id="PTHR28270:SF1">
    <property type="entry name" value="MEDIATOR OF RNA POLYMERASE II TRANSCRIPTION SUBUNIT 19"/>
    <property type="match status" value="1"/>
</dbReference>
<dbReference type="OrthoDB" id="2160599at2759"/>
<evidence type="ECO:0000256" key="9">
    <source>
        <dbReference type="SAM" id="MobiDB-lite"/>
    </source>
</evidence>
<reference evidence="10 11" key="1">
    <citation type="submission" date="2014-04" db="EMBL/GenBank/DDBJ databases">
        <title>Evolutionary Origins and Diversification of the Mycorrhizal Mutualists.</title>
        <authorList>
            <consortium name="DOE Joint Genome Institute"/>
            <consortium name="Mycorrhizal Genomics Consortium"/>
            <person name="Kohler A."/>
            <person name="Kuo A."/>
            <person name="Nagy L.G."/>
            <person name="Floudas D."/>
            <person name="Copeland A."/>
            <person name="Barry K.W."/>
            <person name="Cichocki N."/>
            <person name="Veneault-Fourrey C."/>
            <person name="LaButti K."/>
            <person name="Lindquist E.A."/>
            <person name="Lipzen A."/>
            <person name="Lundell T."/>
            <person name="Morin E."/>
            <person name="Murat C."/>
            <person name="Riley R."/>
            <person name="Ohm R."/>
            <person name="Sun H."/>
            <person name="Tunlid A."/>
            <person name="Henrissat B."/>
            <person name="Grigoriev I.V."/>
            <person name="Hibbett D.S."/>
            <person name="Martin F."/>
        </authorList>
    </citation>
    <scope>NUCLEOTIDE SEQUENCE [LARGE SCALE GENOMIC DNA]</scope>
    <source>
        <strain evidence="10 11">FD-317 M1</strain>
    </source>
</reference>
<evidence type="ECO:0000256" key="2">
    <source>
        <dbReference type="ARBA" id="ARBA00009259"/>
    </source>
</evidence>
<protein>
    <recommendedName>
        <fullName evidence="3">Mediator of RNA polymerase II transcription subunit 19</fullName>
    </recommendedName>
    <alternativeName>
        <fullName evidence="8">Mediator complex subunit 19</fullName>
    </alternativeName>
</protein>
<dbReference type="GO" id="GO:0016592">
    <property type="term" value="C:mediator complex"/>
    <property type="evidence" value="ECO:0007669"/>
    <property type="project" value="InterPro"/>
</dbReference>
<dbReference type="HOGENOM" id="CLU_038730_0_0_1"/>
<evidence type="ECO:0000256" key="7">
    <source>
        <dbReference type="ARBA" id="ARBA00023242"/>
    </source>
</evidence>
<comment type="subcellular location">
    <subcellularLocation>
        <location evidence="1">Nucleus</location>
    </subcellularLocation>
</comment>
<dbReference type="GO" id="GO:0006357">
    <property type="term" value="P:regulation of transcription by RNA polymerase II"/>
    <property type="evidence" value="ECO:0007669"/>
    <property type="project" value="InterPro"/>
</dbReference>
<dbReference type="GO" id="GO:0070847">
    <property type="term" value="C:core mediator complex"/>
    <property type="evidence" value="ECO:0007669"/>
    <property type="project" value="TreeGrafter"/>
</dbReference>
<keyword evidence="4" id="KW-0805">Transcription regulation</keyword>
<feature type="compositionally biased region" description="Low complexity" evidence="9">
    <location>
        <begin position="231"/>
        <end position="252"/>
    </location>
</feature>
<dbReference type="GO" id="GO:0003712">
    <property type="term" value="F:transcription coregulator activity"/>
    <property type="evidence" value="ECO:0007669"/>
    <property type="project" value="InterPro"/>
</dbReference>
<sequence length="455" mass="47776">MDSTDTNAVAGPSNLRTSSPRSNSPSRRPTTPHFQVEPISLFLPPPGPPQSAAYIQSTQDLLGRFHLHEAYDKYVRPYINTPPDSAALNTIASSPSNLGPNGTGLSGSLDKGKGKEVVPPSIAQTPAQDAQDLDDDDGGKGEKKKKNSYKHLIKGVPGKHSMKKDDYLTTLLQIPPKQYVPISEFDSRTQRDAFTVSLEGLKGWNPSALVLVSAQAREDRKKRKELKRLAKAQIQAQSQSQVPTQQSSPVASTPIQAPVPTSATSSLFPLSAPTPARPSAVSSTPRPTGPSTPTPRPHPAAATTAAPIATRPSSTKPGLPPVQIPPPGVRVSTPLRTATPTGPHPLSAPPLSASTIAPPIPAPNTVPLTPRGKKRERDEVQLPPGSGNGSMAASVNINGTTAAVSTATNTSLPPQAIINARAGTNGVRPRPIKKQRMDSQGVGRDTAPVQQHTPA</sequence>
<evidence type="ECO:0000256" key="6">
    <source>
        <dbReference type="ARBA" id="ARBA00023163"/>
    </source>
</evidence>